<dbReference type="GO" id="GO:0005509">
    <property type="term" value="F:calcium ion binding"/>
    <property type="evidence" value="ECO:0007669"/>
    <property type="project" value="TreeGrafter"/>
</dbReference>
<keyword evidence="14" id="KW-0472">Membrane</keyword>
<feature type="domain" description="C2" evidence="15">
    <location>
        <begin position="427"/>
        <end position="547"/>
    </location>
</feature>
<keyword evidence="9" id="KW-0256">Endoplasmic reticulum</keyword>
<evidence type="ECO:0000256" key="3">
    <source>
        <dbReference type="ARBA" id="ARBA00005867"/>
    </source>
</evidence>
<dbReference type="InterPro" id="IPR039010">
    <property type="entry name" value="Synaptotagmin_SMP"/>
</dbReference>
<dbReference type="PROSITE" id="PS51847">
    <property type="entry name" value="SMP"/>
    <property type="match status" value="1"/>
</dbReference>
<proteinExistence type="inferred from homology"/>
<dbReference type="EMBL" id="CAJNON010000981">
    <property type="protein sequence ID" value="CAF1412352.1"/>
    <property type="molecule type" value="Genomic_DNA"/>
</dbReference>
<dbReference type="EMBL" id="CAJOAY010001433">
    <property type="protein sequence ID" value="CAF3842614.1"/>
    <property type="molecule type" value="Genomic_DNA"/>
</dbReference>
<keyword evidence="4" id="KW-0813">Transport</keyword>
<dbReference type="PROSITE" id="PS50004">
    <property type="entry name" value="C2"/>
    <property type="match status" value="2"/>
</dbReference>
<gene>
    <name evidence="18" type="ORF">OKA104_LOCUS20990</name>
    <name evidence="17" type="ORF">VCS650_LOCUS37192</name>
</gene>
<keyword evidence="6" id="KW-0812">Transmembrane</keyword>
<keyword evidence="12" id="KW-0445">Lipid transport</keyword>
<evidence type="ECO:0000256" key="12">
    <source>
        <dbReference type="ARBA" id="ARBA00023055"/>
    </source>
</evidence>
<dbReference type="Pfam" id="PF00168">
    <property type="entry name" value="C2"/>
    <property type="match status" value="2"/>
</dbReference>
<dbReference type="InterPro" id="IPR035892">
    <property type="entry name" value="C2_domain_sf"/>
</dbReference>
<dbReference type="FunFam" id="2.60.40.150:FF:000025">
    <property type="entry name" value="Extended synaptotagmin 2"/>
    <property type="match status" value="1"/>
</dbReference>
<dbReference type="GO" id="GO:0005544">
    <property type="term" value="F:calcium-dependent phospholipid binding"/>
    <property type="evidence" value="ECO:0007669"/>
    <property type="project" value="TreeGrafter"/>
</dbReference>
<dbReference type="Proteomes" id="UP000663891">
    <property type="component" value="Unassembled WGS sequence"/>
</dbReference>
<reference evidence="17" key="1">
    <citation type="submission" date="2021-02" db="EMBL/GenBank/DDBJ databases">
        <authorList>
            <person name="Nowell W R."/>
        </authorList>
    </citation>
    <scope>NUCLEOTIDE SEQUENCE</scope>
</reference>
<dbReference type="OrthoDB" id="1029639at2759"/>
<dbReference type="GO" id="GO:0006869">
    <property type="term" value="P:lipid transport"/>
    <property type="evidence" value="ECO:0007669"/>
    <property type="project" value="UniProtKB-KW"/>
</dbReference>
<dbReference type="InterPro" id="IPR000008">
    <property type="entry name" value="C2_dom"/>
</dbReference>
<evidence type="ECO:0000259" key="15">
    <source>
        <dbReference type="PROSITE" id="PS50004"/>
    </source>
</evidence>
<dbReference type="Pfam" id="PF17047">
    <property type="entry name" value="SMP_LBD"/>
    <property type="match status" value="1"/>
</dbReference>
<keyword evidence="8" id="KW-0677">Repeat</keyword>
<keyword evidence="11" id="KW-1133">Transmembrane helix</keyword>
<evidence type="ECO:0000256" key="11">
    <source>
        <dbReference type="ARBA" id="ARBA00022989"/>
    </source>
</evidence>
<organism evidence="17 19">
    <name type="scientific">Adineta steineri</name>
    <dbReference type="NCBI Taxonomy" id="433720"/>
    <lineage>
        <taxon>Eukaryota</taxon>
        <taxon>Metazoa</taxon>
        <taxon>Spiralia</taxon>
        <taxon>Gnathifera</taxon>
        <taxon>Rotifera</taxon>
        <taxon>Eurotatoria</taxon>
        <taxon>Bdelloidea</taxon>
        <taxon>Adinetida</taxon>
        <taxon>Adinetidae</taxon>
        <taxon>Adineta</taxon>
    </lineage>
</organism>
<dbReference type="GO" id="GO:0005886">
    <property type="term" value="C:plasma membrane"/>
    <property type="evidence" value="ECO:0007669"/>
    <property type="project" value="UniProtKB-SubCell"/>
</dbReference>
<dbReference type="PANTHER" id="PTHR45761:SF1">
    <property type="entry name" value="EXTENDED SYNAPTOTAGMIN-LIKE PROTEIN 2, ISOFORM C"/>
    <property type="match status" value="1"/>
</dbReference>
<dbReference type="SUPFAM" id="SSF49562">
    <property type="entry name" value="C2 domain (Calcium/lipid-binding domain, CaLB)"/>
    <property type="match status" value="2"/>
</dbReference>
<dbReference type="CDD" id="cd21670">
    <property type="entry name" value="SMP_ESyt"/>
    <property type="match status" value="1"/>
</dbReference>
<dbReference type="PANTHER" id="PTHR45761">
    <property type="entry name" value="EXTENDED SYNAPTOTAGMIN-LIKE PROTEIN 2, ISOFORM C"/>
    <property type="match status" value="1"/>
</dbReference>
<dbReference type="GO" id="GO:0035091">
    <property type="term" value="F:phosphatidylinositol binding"/>
    <property type="evidence" value="ECO:0007669"/>
    <property type="project" value="TreeGrafter"/>
</dbReference>
<feature type="domain" description="C2" evidence="15">
    <location>
        <begin position="277"/>
        <end position="396"/>
    </location>
</feature>
<dbReference type="GO" id="GO:0005789">
    <property type="term" value="C:endoplasmic reticulum membrane"/>
    <property type="evidence" value="ECO:0007669"/>
    <property type="project" value="UniProtKB-SubCell"/>
</dbReference>
<keyword evidence="10" id="KW-0106">Calcium</keyword>
<comment type="subcellular location">
    <subcellularLocation>
        <location evidence="1">Cell membrane</location>
        <topology evidence="1">Peripheral membrane protein</topology>
    </subcellularLocation>
    <subcellularLocation>
        <location evidence="2">Endoplasmic reticulum membrane</location>
        <topology evidence="2">Multi-pass membrane protein</topology>
    </subcellularLocation>
</comment>
<evidence type="ECO:0000313" key="18">
    <source>
        <dbReference type="EMBL" id="CAF3842614.1"/>
    </source>
</evidence>
<feature type="domain" description="SMP-LTD" evidence="16">
    <location>
        <begin position="104"/>
        <end position="278"/>
    </location>
</feature>
<dbReference type="InterPro" id="IPR051634">
    <property type="entry name" value="Extended_Synaptotagmin"/>
</dbReference>
<sequence>MKKSNRKKFKTKIQHNIKNDFFDIYNFIKTFLRFFIYSFIFWFLGRYGFSLIWLFIIAFVQTIERRFYLLRLERIKLFQELTTDIRPTIEKHLKEFPSWISYPDFDRCEWLNKLIAQMWPIISDYVQNLIKKTIEPEIKKQISGLSFERIDLGDFPPRLGGIKIYTDNIRSDEIILDTEFFYGGDMQIKMKYHSLKAGIKSLYIHGELRLILKSIVSKIPFIGALEIFFLRTPTIDFDLTDIANIIEIPGLHNLLMLTLERILQTFIVTPNRLIIAFMNEIDINQLKFPKPDGILRIDIIEAKNLSKLDNSFIITKHSIDAYVTISIGQYKFKTHTQRNNNPKWYETFEVPVEESNTQKLQISVFDADLGTDDYIGTINIPIESIKDKHDVLDQWYDLIGTKNSTIHIRMNWFYFSTNRNYFPEIQQMNQEHIHLMLSKISHTLSTSLLIVYIERIEQLPSIQHGKNLEPYPFCLIKIDNYEEKTSIIKNSINPRWMKSFMFMLVNPEQSLLQININDSNNKNHLIGTVEISIKNLMEEKDWISNRFYPLKNSPNTKLYLKLQLQIMTKSHPNRNQLDIISDITPSSDDTQSYNSIDNKIQSKRSKIQIHLINKHNDQRILNQHKSSPIKKLTFFQTLFSSCIKKCTTTSSSMNNNFIKTTYGFW</sequence>
<evidence type="ECO:0000256" key="4">
    <source>
        <dbReference type="ARBA" id="ARBA00022448"/>
    </source>
</evidence>
<evidence type="ECO:0000256" key="8">
    <source>
        <dbReference type="ARBA" id="ARBA00022737"/>
    </source>
</evidence>
<dbReference type="GO" id="GO:0031210">
    <property type="term" value="F:phosphatidylcholine binding"/>
    <property type="evidence" value="ECO:0007669"/>
    <property type="project" value="TreeGrafter"/>
</dbReference>
<evidence type="ECO:0000256" key="5">
    <source>
        <dbReference type="ARBA" id="ARBA00022475"/>
    </source>
</evidence>
<dbReference type="AlphaFoldDB" id="A0A815LU95"/>
<dbReference type="Gene3D" id="2.60.40.150">
    <property type="entry name" value="C2 domain"/>
    <property type="match status" value="2"/>
</dbReference>
<dbReference type="InterPro" id="IPR031468">
    <property type="entry name" value="SMP_LBD"/>
</dbReference>
<name>A0A815LU95_9BILA</name>
<evidence type="ECO:0000313" key="17">
    <source>
        <dbReference type="EMBL" id="CAF1412352.1"/>
    </source>
</evidence>
<keyword evidence="5" id="KW-1003">Cell membrane</keyword>
<evidence type="ECO:0000313" key="19">
    <source>
        <dbReference type="Proteomes" id="UP000663891"/>
    </source>
</evidence>
<keyword evidence="13" id="KW-0446">Lipid-binding</keyword>
<protein>
    <submittedName>
        <fullName evidence="17">Uncharacterized protein</fullName>
    </submittedName>
</protein>
<evidence type="ECO:0000256" key="13">
    <source>
        <dbReference type="ARBA" id="ARBA00023121"/>
    </source>
</evidence>
<evidence type="ECO:0000256" key="9">
    <source>
        <dbReference type="ARBA" id="ARBA00022824"/>
    </source>
</evidence>
<accession>A0A815LU95</accession>
<dbReference type="GO" id="GO:0008429">
    <property type="term" value="F:phosphatidylethanolamine binding"/>
    <property type="evidence" value="ECO:0007669"/>
    <property type="project" value="TreeGrafter"/>
</dbReference>
<evidence type="ECO:0000259" key="16">
    <source>
        <dbReference type="PROSITE" id="PS51847"/>
    </source>
</evidence>
<evidence type="ECO:0000256" key="6">
    <source>
        <dbReference type="ARBA" id="ARBA00022692"/>
    </source>
</evidence>
<comment type="similarity">
    <text evidence="3">Belongs to the extended synaptotagmin family.</text>
</comment>
<evidence type="ECO:0000256" key="7">
    <source>
        <dbReference type="ARBA" id="ARBA00022723"/>
    </source>
</evidence>
<keyword evidence="7" id="KW-0479">Metal-binding</keyword>
<dbReference type="Proteomes" id="UP000663881">
    <property type="component" value="Unassembled WGS sequence"/>
</dbReference>
<comment type="caution">
    <text evidence="17">The sequence shown here is derived from an EMBL/GenBank/DDBJ whole genome shotgun (WGS) entry which is preliminary data.</text>
</comment>
<evidence type="ECO:0000256" key="1">
    <source>
        <dbReference type="ARBA" id="ARBA00004202"/>
    </source>
</evidence>
<evidence type="ECO:0000256" key="14">
    <source>
        <dbReference type="ARBA" id="ARBA00023136"/>
    </source>
</evidence>
<dbReference type="SMART" id="SM00239">
    <property type="entry name" value="C2"/>
    <property type="match status" value="2"/>
</dbReference>
<evidence type="ECO:0000256" key="10">
    <source>
        <dbReference type="ARBA" id="ARBA00022837"/>
    </source>
</evidence>
<evidence type="ECO:0000256" key="2">
    <source>
        <dbReference type="ARBA" id="ARBA00004477"/>
    </source>
</evidence>